<evidence type="ECO:0000313" key="7">
    <source>
        <dbReference type="Proteomes" id="UP001318040"/>
    </source>
</evidence>
<protein>
    <submittedName>
        <fullName evidence="8 9">Solute carrier family 2, facilitated glucose transporter member 11-like</fullName>
    </submittedName>
</protein>
<keyword evidence="7" id="KW-1185">Reference proteome</keyword>
<name>A0AAJ7UIG3_PETMA</name>
<evidence type="ECO:0000256" key="4">
    <source>
        <dbReference type="ARBA" id="ARBA00023136"/>
    </source>
</evidence>
<dbReference type="KEGG" id="pmrn:116957343"/>
<dbReference type="Proteomes" id="UP001318040">
    <property type="component" value="Chromosome 72"/>
</dbReference>
<keyword evidence="2 5" id="KW-0812">Transmembrane</keyword>
<dbReference type="GO" id="GO:0005886">
    <property type="term" value="C:plasma membrane"/>
    <property type="evidence" value="ECO:0007669"/>
    <property type="project" value="TreeGrafter"/>
</dbReference>
<dbReference type="PANTHER" id="PTHR23503">
    <property type="entry name" value="SOLUTE CARRIER FAMILY 2"/>
    <property type="match status" value="1"/>
</dbReference>
<evidence type="ECO:0000256" key="5">
    <source>
        <dbReference type="SAM" id="Phobius"/>
    </source>
</evidence>
<evidence type="ECO:0000256" key="3">
    <source>
        <dbReference type="ARBA" id="ARBA00022989"/>
    </source>
</evidence>
<evidence type="ECO:0000313" key="8">
    <source>
        <dbReference type="RefSeq" id="XP_032835337.1"/>
    </source>
</evidence>
<reference evidence="8 9" key="1">
    <citation type="submission" date="2025-04" db="UniProtKB">
        <authorList>
            <consortium name="RefSeq"/>
        </authorList>
    </citation>
    <scope>IDENTIFICATION</scope>
    <source>
        <tissue evidence="8 9">Sperm</tissue>
    </source>
</reference>
<accession>A0AAJ7UIG3</accession>
<dbReference type="Gene3D" id="1.20.1250.20">
    <property type="entry name" value="MFS general substrate transporter like domains"/>
    <property type="match status" value="1"/>
</dbReference>
<dbReference type="InterPro" id="IPR045263">
    <property type="entry name" value="GLUT"/>
</dbReference>
<proteinExistence type="predicted"/>
<dbReference type="GO" id="GO:0046323">
    <property type="term" value="P:D-glucose import"/>
    <property type="evidence" value="ECO:0007669"/>
    <property type="project" value="TreeGrafter"/>
</dbReference>
<dbReference type="InterPro" id="IPR005828">
    <property type="entry name" value="MFS_sugar_transport-like"/>
</dbReference>
<dbReference type="SUPFAM" id="SSF103473">
    <property type="entry name" value="MFS general substrate transporter"/>
    <property type="match status" value="1"/>
</dbReference>
<dbReference type="GO" id="GO:0070837">
    <property type="term" value="P:dehydroascorbic acid transport"/>
    <property type="evidence" value="ECO:0007669"/>
    <property type="project" value="TreeGrafter"/>
</dbReference>
<dbReference type="InterPro" id="IPR036259">
    <property type="entry name" value="MFS_trans_sf"/>
</dbReference>
<comment type="subcellular location">
    <subcellularLocation>
        <location evidence="1">Membrane</location>
        <topology evidence="1">Multi-pass membrane protein</topology>
    </subcellularLocation>
</comment>
<evidence type="ECO:0000256" key="2">
    <source>
        <dbReference type="ARBA" id="ARBA00022692"/>
    </source>
</evidence>
<dbReference type="InterPro" id="IPR020846">
    <property type="entry name" value="MFS_dom"/>
</dbReference>
<dbReference type="RefSeq" id="XP_032835337.1">
    <property type="nucleotide sequence ID" value="XM_032979446.1"/>
</dbReference>
<sequence>MILTKRASFDLSSDTEMTRRSKLATFRMCLLATATAIGGSFQFGLNLTLINSPTKAVQEFMNATWLSRHGEAVSPAGLLLLWSLVVAAYTAGGLLGALLAGPLAVRVGRRNGLLASNAFTISAALMMGLSRAVESFELLIAGRLVMGINSGDSSVPSSGKID</sequence>
<feature type="domain" description="Major facilitator superfamily (MFS) profile" evidence="6">
    <location>
        <begin position="32"/>
        <end position="162"/>
    </location>
</feature>
<evidence type="ECO:0000256" key="1">
    <source>
        <dbReference type="ARBA" id="ARBA00004141"/>
    </source>
</evidence>
<dbReference type="Pfam" id="PF00083">
    <property type="entry name" value="Sugar_tr"/>
    <property type="match status" value="1"/>
</dbReference>
<evidence type="ECO:0000313" key="9">
    <source>
        <dbReference type="RefSeq" id="XP_032835338.1"/>
    </source>
</evidence>
<evidence type="ECO:0000259" key="6">
    <source>
        <dbReference type="PROSITE" id="PS50850"/>
    </source>
</evidence>
<keyword evidence="3 5" id="KW-1133">Transmembrane helix</keyword>
<dbReference type="PANTHER" id="PTHR23503:SF132">
    <property type="entry name" value="SOLUTE CARRIER FAMILY 2, FACILITATED GLUCOSE TRANSPORTER MEMBER 5-LIKE"/>
    <property type="match status" value="1"/>
</dbReference>
<dbReference type="AlphaFoldDB" id="A0AAJ7UIG3"/>
<organism evidence="7 9">
    <name type="scientific">Petromyzon marinus</name>
    <name type="common">Sea lamprey</name>
    <dbReference type="NCBI Taxonomy" id="7757"/>
    <lineage>
        <taxon>Eukaryota</taxon>
        <taxon>Metazoa</taxon>
        <taxon>Chordata</taxon>
        <taxon>Craniata</taxon>
        <taxon>Vertebrata</taxon>
        <taxon>Cyclostomata</taxon>
        <taxon>Hyperoartia</taxon>
        <taxon>Petromyzontiformes</taxon>
        <taxon>Petromyzontidae</taxon>
        <taxon>Petromyzon</taxon>
    </lineage>
</organism>
<dbReference type="GO" id="GO:0055056">
    <property type="term" value="F:D-glucose transmembrane transporter activity"/>
    <property type="evidence" value="ECO:0007669"/>
    <property type="project" value="TreeGrafter"/>
</dbReference>
<dbReference type="RefSeq" id="XP_032835338.1">
    <property type="nucleotide sequence ID" value="XM_032979447.1"/>
</dbReference>
<feature type="transmembrane region" description="Helical" evidence="5">
    <location>
        <begin position="80"/>
        <end position="100"/>
    </location>
</feature>
<keyword evidence="4 5" id="KW-0472">Membrane</keyword>
<dbReference type="PROSITE" id="PS50850">
    <property type="entry name" value="MFS"/>
    <property type="match status" value="1"/>
</dbReference>
<gene>
    <name evidence="8 9" type="primary">LOC116957343</name>
</gene>